<reference evidence="3 4" key="1">
    <citation type="submission" date="2018-11" db="EMBL/GenBank/DDBJ databases">
        <title>Sequencing the genomes of 1000 actinobacteria strains.</title>
        <authorList>
            <person name="Klenk H.-P."/>
        </authorList>
    </citation>
    <scope>NUCLEOTIDE SEQUENCE [LARGE SCALE GENOMIC DNA]</scope>
    <source>
        <strain evidence="3 4">DSM 11294</strain>
    </source>
</reference>
<dbReference type="SUPFAM" id="SSF55961">
    <property type="entry name" value="Bet v1-like"/>
    <property type="match status" value="2"/>
</dbReference>
<dbReference type="AlphaFoldDB" id="A0A3N2B981"/>
<evidence type="ECO:0000313" key="3">
    <source>
        <dbReference type="EMBL" id="ROR71826.1"/>
    </source>
</evidence>
<dbReference type="RefSeq" id="WP_123302493.1">
    <property type="nucleotide sequence ID" value="NZ_RKHK01000001.1"/>
</dbReference>
<dbReference type="Proteomes" id="UP000280668">
    <property type="component" value="Unassembled WGS sequence"/>
</dbReference>
<dbReference type="InterPro" id="IPR013538">
    <property type="entry name" value="ASHA1/2-like_C"/>
</dbReference>
<gene>
    <name evidence="3" type="ORF">EDD31_0164</name>
</gene>
<protein>
    <submittedName>
        <fullName evidence="3">Uncharacterized protein YndB with AHSA1/START domain</fullName>
    </submittedName>
</protein>
<comment type="similarity">
    <text evidence="1">Belongs to the AHA1 family.</text>
</comment>
<proteinExistence type="inferred from homology"/>
<dbReference type="OrthoDB" id="8117292at2"/>
<dbReference type="Pfam" id="PF08327">
    <property type="entry name" value="AHSA1"/>
    <property type="match status" value="2"/>
</dbReference>
<dbReference type="CDD" id="cd08899">
    <property type="entry name" value="SRPBCC_CalC_Aha1-like_6"/>
    <property type="match status" value="1"/>
</dbReference>
<keyword evidence="4" id="KW-1185">Reference proteome</keyword>
<comment type="caution">
    <text evidence="3">The sequence shown here is derived from an EMBL/GenBank/DDBJ whole genome shotgun (WGS) entry which is preliminary data.</text>
</comment>
<feature type="domain" description="Activator of Hsp90 ATPase homologue 1/2-like C-terminal" evidence="2">
    <location>
        <begin position="37"/>
        <end position="146"/>
    </location>
</feature>
<accession>A0A3N2B981</accession>
<dbReference type="InterPro" id="IPR023393">
    <property type="entry name" value="START-like_dom_sf"/>
</dbReference>
<dbReference type="EMBL" id="RKHK01000001">
    <property type="protein sequence ID" value="ROR71826.1"/>
    <property type="molecule type" value="Genomic_DNA"/>
</dbReference>
<dbReference type="Gene3D" id="3.30.530.20">
    <property type="match status" value="2"/>
</dbReference>
<feature type="domain" description="Activator of Hsp90 ATPase homologue 1/2-like C-terminal" evidence="2">
    <location>
        <begin position="198"/>
        <end position="309"/>
    </location>
</feature>
<evidence type="ECO:0000256" key="1">
    <source>
        <dbReference type="ARBA" id="ARBA00006817"/>
    </source>
</evidence>
<sequence length="332" mass="36525">MSPADSGHGAPSGAGRIVPLLDGQARVEFERHLTSGPAEAWSLLTVPERLARWMAPVEFDGADYRIVFGDAEDDVVTGKILECEEYSRLVVTWEVPGAGPSRVEATLEPRDAVTVLHLVHSGLAAPHARGLAAGWQAYLDQLEAHVDGRELAEDWQQRWTRAVPEYQRQLPPGLAAVQVGGSRGSLRFERRLEADLPDAWSVVTEPERIARWFAPVTVDGTGVGARWRTFWDDGAEYAEGVVQRCEPLRLLEVTWAATDDADSAESLLRVTLSSSEDGVLLVLEHAGLGSADLVQYGAGWQSFLEQIESRSGRDWSDAYLELKPIYEQMVGR</sequence>
<organism evidence="3 4">
    <name type="scientific">Bogoriella caseilytica</name>
    <dbReference type="NCBI Taxonomy" id="56055"/>
    <lineage>
        <taxon>Bacteria</taxon>
        <taxon>Bacillati</taxon>
        <taxon>Actinomycetota</taxon>
        <taxon>Actinomycetes</taxon>
        <taxon>Micrococcales</taxon>
        <taxon>Bogoriellaceae</taxon>
        <taxon>Bogoriella</taxon>
    </lineage>
</organism>
<evidence type="ECO:0000313" key="4">
    <source>
        <dbReference type="Proteomes" id="UP000280668"/>
    </source>
</evidence>
<name>A0A3N2B981_9MICO</name>
<evidence type="ECO:0000259" key="2">
    <source>
        <dbReference type="Pfam" id="PF08327"/>
    </source>
</evidence>